<keyword evidence="2" id="KW-0732">Signal</keyword>
<gene>
    <name evidence="3" type="ORF">B5C34_12320</name>
</gene>
<organism evidence="3 4">
    <name type="scientific">Pacificimonas flava</name>
    <dbReference type="NCBI Taxonomy" id="1234595"/>
    <lineage>
        <taxon>Bacteria</taxon>
        <taxon>Pseudomonadati</taxon>
        <taxon>Pseudomonadota</taxon>
        <taxon>Alphaproteobacteria</taxon>
        <taxon>Sphingomonadales</taxon>
        <taxon>Sphingosinicellaceae</taxon>
        <taxon>Pacificimonas</taxon>
    </lineage>
</organism>
<feature type="region of interest" description="Disordered" evidence="1">
    <location>
        <begin position="386"/>
        <end position="443"/>
    </location>
</feature>
<dbReference type="OrthoDB" id="7420165at2"/>
<evidence type="ECO:0008006" key="5">
    <source>
        <dbReference type="Google" id="ProtNLM"/>
    </source>
</evidence>
<protein>
    <recommendedName>
        <fullName evidence="5">Heavy-metal-associated domain-containing protein</fullName>
    </recommendedName>
</protein>
<evidence type="ECO:0000256" key="1">
    <source>
        <dbReference type="SAM" id="MobiDB-lite"/>
    </source>
</evidence>
<feature type="signal peptide" evidence="2">
    <location>
        <begin position="1"/>
        <end position="24"/>
    </location>
</feature>
<keyword evidence="4" id="KW-1185">Reference proteome</keyword>
<dbReference type="Proteomes" id="UP000198462">
    <property type="component" value="Unassembled WGS sequence"/>
</dbReference>
<accession>A0A219B724</accession>
<dbReference type="AlphaFoldDB" id="A0A219B724"/>
<name>A0A219B724_9SPHN</name>
<proteinExistence type="predicted"/>
<evidence type="ECO:0000313" key="3">
    <source>
        <dbReference type="EMBL" id="OWV34165.1"/>
    </source>
</evidence>
<evidence type="ECO:0000313" key="4">
    <source>
        <dbReference type="Proteomes" id="UP000198462"/>
    </source>
</evidence>
<dbReference type="EMBL" id="NFZT01000001">
    <property type="protein sequence ID" value="OWV34165.1"/>
    <property type="molecule type" value="Genomic_DNA"/>
</dbReference>
<evidence type="ECO:0000256" key="2">
    <source>
        <dbReference type="SAM" id="SignalP"/>
    </source>
</evidence>
<comment type="caution">
    <text evidence="3">The sequence shown here is derived from an EMBL/GenBank/DDBJ whole genome shotgun (WGS) entry which is preliminary data.</text>
</comment>
<feature type="compositionally biased region" description="Low complexity" evidence="1">
    <location>
        <begin position="405"/>
        <end position="423"/>
    </location>
</feature>
<sequence>MLRSLLPLLVLAAAGILGPATGRAQDESTLTSEAFTVTGIELDISADSNDAARQAAFREAPRRAWPRLWARLSGGAEDAAPSLSDAALSAMVEAIEVEEELIGGGRYLATLGVVFDRRRTGRRLPAGARVLQSEPMLLIPLLADAGALSTFDQESEWYEAWRRASLGGTIDYIQPSASLGDRIVVPGWQGIRTSRRAWRTVLGRFRAENVLIAEARIQRSYPGGPIAGRFTARYGPDGISLGSFSLRASSAGEYMDMLTTAVQRIDRLYAEALERGLLETEEQLRVSLASISGPDLEIDDGRAALGTVTVAVSTPDIEAWQDVEAALSSLPALEQVALTSFAIGGTSRVRLDYNGSEDELRSALARRGLRVTSGTNGLTLSLLSEAAPSGDSVGEQGVQPSQTGSSDAAAQPAATSEQAPQPANQSENSSARDLLPDTEDNGQ</sequence>
<feature type="chain" id="PRO_5012871972" description="Heavy-metal-associated domain-containing protein" evidence="2">
    <location>
        <begin position="25"/>
        <end position="443"/>
    </location>
</feature>
<reference evidence="4" key="1">
    <citation type="submission" date="2017-05" db="EMBL/GenBank/DDBJ databases">
        <authorList>
            <person name="Lin X."/>
        </authorList>
    </citation>
    <scope>NUCLEOTIDE SEQUENCE [LARGE SCALE GENOMIC DNA]</scope>
    <source>
        <strain evidence="4">JLT2012</strain>
    </source>
</reference>
<dbReference type="RefSeq" id="WP_088712864.1">
    <property type="nucleotide sequence ID" value="NZ_NFZT01000001.1"/>
</dbReference>